<dbReference type="PANTHER" id="PTHR23539">
    <property type="entry name" value="MFS TRANSPORTER"/>
    <property type="match status" value="1"/>
</dbReference>
<feature type="transmembrane region" description="Helical" evidence="2">
    <location>
        <begin position="350"/>
        <end position="370"/>
    </location>
</feature>
<dbReference type="Gene3D" id="1.20.1250.20">
    <property type="entry name" value="MFS general substrate transporter like domains"/>
    <property type="match status" value="2"/>
</dbReference>
<dbReference type="GO" id="GO:0022857">
    <property type="term" value="F:transmembrane transporter activity"/>
    <property type="evidence" value="ECO:0007669"/>
    <property type="project" value="InterPro"/>
</dbReference>
<dbReference type="InterPro" id="IPR036259">
    <property type="entry name" value="MFS_trans_sf"/>
</dbReference>
<dbReference type="AlphaFoldDB" id="K0R5U7"/>
<evidence type="ECO:0000256" key="1">
    <source>
        <dbReference type="SAM" id="MobiDB-lite"/>
    </source>
</evidence>
<evidence type="ECO:0000256" key="2">
    <source>
        <dbReference type="SAM" id="Phobius"/>
    </source>
</evidence>
<feature type="transmembrane region" description="Helical" evidence="2">
    <location>
        <begin position="87"/>
        <end position="107"/>
    </location>
</feature>
<feature type="transmembrane region" description="Helical" evidence="2">
    <location>
        <begin position="255"/>
        <end position="276"/>
    </location>
</feature>
<organism evidence="3 4">
    <name type="scientific">Thalassiosira oceanica</name>
    <name type="common">Marine diatom</name>
    <dbReference type="NCBI Taxonomy" id="159749"/>
    <lineage>
        <taxon>Eukaryota</taxon>
        <taxon>Sar</taxon>
        <taxon>Stramenopiles</taxon>
        <taxon>Ochrophyta</taxon>
        <taxon>Bacillariophyta</taxon>
        <taxon>Coscinodiscophyceae</taxon>
        <taxon>Thalassiosirophycidae</taxon>
        <taxon>Thalassiosirales</taxon>
        <taxon>Thalassiosiraceae</taxon>
        <taxon>Thalassiosira</taxon>
    </lineage>
</organism>
<dbReference type="OrthoDB" id="10529828at2759"/>
<evidence type="ECO:0000313" key="3">
    <source>
        <dbReference type="EMBL" id="EJK48140.1"/>
    </source>
</evidence>
<feature type="transmembrane region" description="Helical" evidence="2">
    <location>
        <begin position="114"/>
        <end position="131"/>
    </location>
</feature>
<evidence type="ECO:0008006" key="5">
    <source>
        <dbReference type="Google" id="ProtNLM"/>
    </source>
</evidence>
<protein>
    <recommendedName>
        <fullName evidence="5">Major facilitator superfamily (MFS) profile domain-containing protein</fullName>
    </recommendedName>
</protein>
<feature type="transmembrane region" description="Helical" evidence="2">
    <location>
        <begin position="322"/>
        <end position="344"/>
    </location>
</feature>
<keyword evidence="2" id="KW-0812">Transmembrane</keyword>
<dbReference type="PANTHER" id="PTHR23539:SF1">
    <property type="entry name" value="MAJOR FACILITATOR SUPERFAMILY (MFS) PROFILE DOMAIN-CONTAINING PROTEIN"/>
    <property type="match status" value="1"/>
</dbReference>
<dbReference type="InterPro" id="IPR011701">
    <property type="entry name" value="MFS"/>
</dbReference>
<feature type="transmembrane region" description="Helical" evidence="2">
    <location>
        <begin position="418"/>
        <end position="441"/>
    </location>
</feature>
<proteinExistence type="predicted"/>
<keyword evidence="2" id="KW-0472">Membrane</keyword>
<keyword evidence="4" id="KW-1185">Reference proteome</keyword>
<feature type="transmembrane region" description="Helical" evidence="2">
    <location>
        <begin position="377"/>
        <end position="398"/>
    </location>
</feature>
<feature type="region of interest" description="Disordered" evidence="1">
    <location>
        <begin position="446"/>
        <end position="482"/>
    </location>
</feature>
<feature type="transmembrane region" description="Helical" evidence="2">
    <location>
        <begin position="288"/>
        <end position="310"/>
    </location>
</feature>
<feature type="compositionally biased region" description="Basic and acidic residues" evidence="1">
    <location>
        <begin position="448"/>
        <end position="475"/>
    </location>
</feature>
<feature type="transmembrane region" description="Helical" evidence="2">
    <location>
        <begin position="52"/>
        <end position="75"/>
    </location>
</feature>
<reference evidence="3 4" key="1">
    <citation type="journal article" date="2012" name="Genome Biol.">
        <title>Genome and low-iron response of an oceanic diatom adapted to chronic iron limitation.</title>
        <authorList>
            <person name="Lommer M."/>
            <person name="Specht M."/>
            <person name="Roy A.S."/>
            <person name="Kraemer L."/>
            <person name="Andreson R."/>
            <person name="Gutowska M.A."/>
            <person name="Wolf J."/>
            <person name="Bergner S.V."/>
            <person name="Schilhabel M.B."/>
            <person name="Klostermeier U.C."/>
            <person name="Beiko R.G."/>
            <person name="Rosenstiel P."/>
            <person name="Hippler M."/>
            <person name="Laroche J."/>
        </authorList>
    </citation>
    <scope>NUCLEOTIDE SEQUENCE [LARGE SCALE GENOMIC DNA]</scope>
    <source>
        <strain evidence="3 4">CCMP1005</strain>
    </source>
</reference>
<accession>K0R5U7</accession>
<keyword evidence="2" id="KW-1133">Transmembrane helix</keyword>
<dbReference type="Pfam" id="PF07690">
    <property type="entry name" value="MFS_1"/>
    <property type="match status" value="2"/>
</dbReference>
<sequence length="482" mass="50887">MVGAIEAEQGQSTPGVEAAGPRGAVGAKGVNISEEAVDDENSKQAKIILHLLMLYTFLSATFKDGFGPLVSVYLVVSQGWSPGKAGILWFIRDASALVFSSFVGAFIDKVNRKRLLLVGATITSSIAATSIAWTQNFSILCGTSFIGGAAISLIQPAKTAMVLGIVTQEKFDESAKAVGGLVSAISLVFMPLNENDEEEEEDMLDISLHSLSRSIHRSVNNLMEEETRIDHASSRNLAQGEKPSSRQSVICEKNMLIYAASCFFFHLGNCAILPLLSQVMALDTGRAGIPYTCGNVGIAQLTSIFATVAMGKSISSGHGYKVSVITGYFVGVPLRCLTIIALVIYKPNVYALMATQVLDGIGAGIFGLSLPIYTKHLTAGTGHFAFMMGLLGSVTMTADSRLSGALSNLLSGLIVDYTSYPVGFVFLGVCGLTAALLLYLVSISPTNKNEEGGSGDREGKVTTEKDEEEASKSDSLDGVASE</sequence>
<dbReference type="SUPFAM" id="SSF103473">
    <property type="entry name" value="MFS general substrate transporter"/>
    <property type="match status" value="1"/>
</dbReference>
<name>K0R5U7_THAOC</name>
<dbReference type="Proteomes" id="UP000266841">
    <property type="component" value="Unassembled WGS sequence"/>
</dbReference>
<dbReference type="EMBL" id="AGNL01046225">
    <property type="protein sequence ID" value="EJK48140.1"/>
    <property type="molecule type" value="Genomic_DNA"/>
</dbReference>
<evidence type="ECO:0000313" key="4">
    <source>
        <dbReference type="Proteomes" id="UP000266841"/>
    </source>
</evidence>
<comment type="caution">
    <text evidence="3">The sequence shown here is derived from an EMBL/GenBank/DDBJ whole genome shotgun (WGS) entry which is preliminary data.</text>
</comment>
<feature type="region of interest" description="Disordered" evidence="1">
    <location>
        <begin position="1"/>
        <end position="22"/>
    </location>
</feature>
<gene>
    <name evidence="3" type="ORF">THAOC_33092</name>
</gene>